<dbReference type="Proteomes" id="UP000057737">
    <property type="component" value="Unassembled WGS sequence"/>
</dbReference>
<reference evidence="1 2" key="1">
    <citation type="submission" date="2015-11" db="EMBL/GenBank/DDBJ databases">
        <title>Draft Genome Sequence of the Strain BR 10303 (Bradyrhizobium sp.) isolated from nodules of Centrolobium paraense.</title>
        <authorList>
            <person name="Zelli J.E."/>
            <person name="Simoes-Araujo J.L."/>
            <person name="Barauna A.C."/>
            <person name="Silva K."/>
        </authorList>
    </citation>
    <scope>NUCLEOTIDE SEQUENCE [LARGE SCALE GENOMIC DNA]</scope>
    <source>
        <strain evidence="1 2">BR 10303</strain>
    </source>
</reference>
<evidence type="ECO:0000313" key="2">
    <source>
        <dbReference type="Proteomes" id="UP000057737"/>
    </source>
</evidence>
<dbReference type="RefSeq" id="WP_066500191.1">
    <property type="nucleotide sequence ID" value="NZ_LNCU01000015.1"/>
</dbReference>
<evidence type="ECO:0000313" key="1">
    <source>
        <dbReference type="EMBL" id="KWV60535.1"/>
    </source>
</evidence>
<name>A0A109K4H0_9BRAD</name>
<keyword evidence="2" id="KW-1185">Reference proteome</keyword>
<accession>A0A109K4H0</accession>
<protein>
    <submittedName>
        <fullName evidence="1">Uncharacterized protein</fullName>
    </submittedName>
</protein>
<organism evidence="1 2">
    <name type="scientific">Bradyrhizobium macuxiense</name>
    <dbReference type="NCBI Taxonomy" id="1755647"/>
    <lineage>
        <taxon>Bacteria</taxon>
        <taxon>Pseudomonadati</taxon>
        <taxon>Pseudomonadota</taxon>
        <taxon>Alphaproteobacteria</taxon>
        <taxon>Hyphomicrobiales</taxon>
        <taxon>Nitrobacteraceae</taxon>
        <taxon>Bradyrhizobium</taxon>
    </lineage>
</organism>
<comment type="caution">
    <text evidence="1">The sequence shown here is derived from an EMBL/GenBank/DDBJ whole genome shotgun (WGS) entry which is preliminary data.</text>
</comment>
<gene>
    <name evidence="1" type="ORF">AS156_28560</name>
</gene>
<dbReference type="AlphaFoldDB" id="A0A109K4H0"/>
<sequence>MLDSQQCFKAARPILMQLLDGNKDWSNGNLSNLCREAMAAAFDFNQRGAPALPHEYEWQVFEQLLAIAKAAEAR</sequence>
<proteinExistence type="predicted"/>
<dbReference type="EMBL" id="LNCU01000015">
    <property type="protein sequence ID" value="KWV60535.1"/>
    <property type="molecule type" value="Genomic_DNA"/>
</dbReference>